<dbReference type="FunFam" id="3.30.160.60:FF:000936">
    <property type="entry name" value="Zinc finger protein 577"/>
    <property type="match status" value="1"/>
</dbReference>
<keyword evidence="8" id="KW-0805">Transcription regulation</keyword>
<dbReference type="FunFam" id="3.30.160.60:FF:000180">
    <property type="entry name" value="Zinc finger protein 689"/>
    <property type="match status" value="1"/>
</dbReference>
<evidence type="ECO:0000256" key="8">
    <source>
        <dbReference type="ARBA" id="ARBA00023015"/>
    </source>
</evidence>
<feature type="compositionally biased region" description="Basic and acidic residues" evidence="13">
    <location>
        <begin position="23"/>
        <end position="51"/>
    </location>
</feature>
<dbReference type="SMART" id="SM00355">
    <property type="entry name" value="ZnF_C2H2"/>
    <property type="match status" value="8"/>
</dbReference>
<accession>A0A8C5Q0J6</accession>
<evidence type="ECO:0000256" key="13">
    <source>
        <dbReference type="SAM" id="MobiDB-lite"/>
    </source>
</evidence>
<feature type="domain" description="C2H2-type" evidence="14">
    <location>
        <begin position="326"/>
        <end position="353"/>
    </location>
</feature>
<dbReference type="Pfam" id="PF13465">
    <property type="entry name" value="zf-H2C2_2"/>
    <property type="match status" value="1"/>
</dbReference>
<keyword evidence="9" id="KW-0238">DNA-binding</keyword>
<dbReference type="FunFam" id="3.30.160.60:FF:000358">
    <property type="entry name" value="zinc finger protein 24"/>
    <property type="match status" value="1"/>
</dbReference>
<comment type="function">
    <text evidence="1">May be involved in transcriptional regulation.</text>
</comment>
<feature type="domain" description="C2H2-type" evidence="14">
    <location>
        <begin position="466"/>
        <end position="493"/>
    </location>
</feature>
<feature type="domain" description="C2H2-type" evidence="14">
    <location>
        <begin position="410"/>
        <end position="437"/>
    </location>
</feature>
<dbReference type="Ensembl" id="ENSLLET00000031473.1">
    <property type="protein sequence ID" value="ENSLLEP00000030307.1"/>
    <property type="gene ID" value="ENSLLEG00000019188.1"/>
</dbReference>
<evidence type="ECO:0000256" key="4">
    <source>
        <dbReference type="ARBA" id="ARBA00022723"/>
    </source>
</evidence>
<feature type="domain" description="C2H2-type" evidence="14">
    <location>
        <begin position="382"/>
        <end position="409"/>
    </location>
</feature>
<evidence type="ECO:0000313" key="15">
    <source>
        <dbReference type="Ensembl" id="ENSLLEP00000030307.1"/>
    </source>
</evidence>
<dbReference type="PANTHER" id="PTHR24404:SF114">
    <property type="entry name" value="KLUMPFUSS, ISOFORM B-RELATED"/>
    <property type="match status" value="1"/>
</dbReference>
<dbReference type="AlphaFoldDB" id="A0A8C5Q0J6"/>
<dbReference type="SUPFAM" id="SSF57667">
    <property type="entry name" value="beta-beta-alpha zinc fingers"/>
    <property type="match status" value="5"/>
</dbReference>
<reference evidence="15" key="1">
    <citation type="submission" date="2025-08" db="UniProtKB">
        <authorList>
            <consortium name="Ensembl"/>
        </authorList>
    </citation>
    <scope>IDENTIFICATION</scope>
</reference>
<evidence type="ECO:0000256" key="3">
    <source>
        <dbReference type="ARBA" id="ARBA00006991"/>
    </source>
</evidence>
<feature type="region of interest" description="Disordered" evidence="13">
    <location>
        <begin position="100"/>
        <end position="119"/>
    </location>
</feature>
<dbReference type="Proteomes" id="UP000694569">
    <property type="component" value="Unplaced"/>
</dbReference>
<dbReference type="GO" id="GO:0008270">
    <property type="term" value="F:zinc ion binding"/>
    <property type="evidence" value="ECO:0007669"/>
    <property type="project" value="UniProtKB-KW"/>
</dbReference>
<dbReference type="OrthoDB" id="8922241at2759"/>
<evidence type="ECO:0000256" key="11">
    <source>
        <dbReference type="ARBA" id="ARBA00023242"/>
    </source>
</evidence>
<dbReference type="FunFam" id="3.30.160.60:FF:001480">
    <property type="entry name" value="Si:cabz01071911.3"/>
    <property type="match status" value="1"/>
</dbReference>
<sequence length="574" mass="64694">MFFPPTDNSVCSSNHTPVSLPDDGIKNRTEGLINDEGKHLKARGATKDRAEPSPYAERGSPASDKRNVTGKDNSTSTKCVQTEYTTIPRIKEELDSCREGDVRDPDVYPPTNYTDIKMESPTCEGDLGGENMQNPLEHTQTEYPPACMDRSLKVITGSTDLITHNCSDNKNSMTSSKAGESFYQESDFIIYEVEGSEDEQNKASSECGEGFSRRSDRLRQKKLHKQKQTFLCSECEKPFTDKGLSSDFGENCTHRLDHNHQKVHTEEIPTLSSEREERFTGSVTFKEHQRIHAGIKLSRCTECGKCFPLPSALVRHQRIHTGEKPYKCDACGKCFTQASHLKSHRLIHTGEKPFKCSDCGKGFFKACYLAKHCLVHSGDKPFKCPDCGKCFTWSSQLAAHKWVHTGEKPFSCSDCCKRFSIKSQLHRHLKTHTGEKPFECRECGKCFINASHLSTHSLTHSGEKPFKCPECGKCYTRAHYLAIHKMIHTGEKPFSCSECEKCFSNKHQLQRHLRIHTPKKALQLPAQHAPLVSSPLSSMRPCCELSLAGSWNDTGDYLFQVCWCLRSKEESITN</sequence>
<keyword evidence="6 12" id="KW-0863">Zinc-finger</keyword>
<proteinExistence type="inferred from homology"/>
<dbReference type="GO" id="GO:0005634">
    <property type="term" value="C:nucleus"/>
    <property type="evidence" value="ECO:0007669"/>
    <property type="project" value="UniProtKB-SubCell"/>
</dbReference>
<dbReference type="GO" id="GO:0003700">
    <property type="term" value="F:DNA-binding transcription factor activity"/>
    <property type="evidence" value="ECO:0007669"/>
    <property type="project" value="TreeGrafter"/>
</dbReference>
<keyword evidence="11" id="KW-0539">Nucleus</keyword>
<comment type="similarity">
    <text evidence="3">Belongs to the krueppel C2H2-type zinc-finger protein family.</text>
</comment>
<feature type="domain" description="C2H2-type" evidence="14">
    <location>
        <begin position="438"/>
        <end position="465"/>
    </location>
</feature>
<organism evidence="15 16">
    <name type="scientific">Leptobrachium leishanense</name>
    <name type="common">Leishan spiny toad</name>
    <dbReference type="NCBI Taxonomy" id="445787"/>
    <lineage>
        <taxon>Eukaryota</taxon>
        <taxon>Metazoa</taxon>
        <taxon>Chordata</taxon>
        <taxon>Craniata</taxon>
        <taxon>Vertebrata</taxon>
        <taxon>Euteleostomi</taxon>
        <taxon>Amphibia</taxon>
        <taxon>Batrachia</taxon>
        <taxon>Anura</taxon>
        <taxon>Pelobatoidea</taxon>
        <taxon>Megophryidae</taxon>
        <taxon>Leptobrachium</taxon>
    </lineage>
</organism>
<dbReference type="InterPro" id="IPR036236">
    <property type="entry name" value="Znf_C2H2_sf"/>
</dbReference>
<dbReference type="FunFam" id="3.30.160.60:FF:000671">
    <property type="entry name" value="Zinc finger protein 26"/>
    <property type="match status" value="1"/>
</dbReference>
<dbReference type="Gene3D" id="3.30.160.60">
    <property type="entry name" value="Classic Zinc Finger"/>
    <property type="match status" value="9"/>
</dbReference>
<keyword evidence="4" id="KW-0479">Metal-binding</keyword>
<dbReference type="PROSITE" id="PS50157">
    <property type="entry name" value="ZINC_FINGER_C2H2_2"/>
    <property type="match status" value="8"/>
</dbReference>
<evidence type="ECO:0000313" key="16">
    <source>
        <dbReference type="Proteomes" id="UP000694569"/>
    </source>
</evidence>
<dbReference type="GO" id="GO:0006357">
    <property type="term" value="P:regulation of transcription by RNA polymerase II"/>
    <property type="evidence" value="ECO:0007669"/>
    <property type="project" value="TreeGrafter"/>
</dbReference>
<evidence type="ECO:0000256" key="9">
    <source>
        <dbReference type="ARBA" id="ARBA00023125"/>
    </source>
</evidence>
<feature type="compositionally biased region" description="Polar residues" evidence="13">
    <location>
        <begin position="1"/>
        <end position="17"/>
    </location>
</feature>
<evidence type="ECO:0000256" key="10">
    <source>
        <dbReference type="ARBA" id="ARBA00023163"/>
    </source>
</evidence>
<comment type="subcellular location">
    <subcellularLocation>
        <location evidence="2">Nucleus</location>
    </subcellularLocation>
</comment>
<evidence type="ECO:0000256" key="2">
    <source>
        <dbReference type="ARBA" id="ARBA00004123"/>
    </source>
</evidence>
<dbReference type="InterPro" id="IPR050589">
    <property type="entry name" value="Ikaros_C2H2-ZF"/>
</dbReference>
<dbReference type="GeneTree" id="ENSGT01150000286939"/>
<dbReference type="GO" id="GO:0000978">
    <property type="term" value="F:RNA polymerase II cis-regulatory region sequence-specific DNA binding"/>
    <property type="evidence" value="ECO:0007669"/>
    <property type="project" value="TreeGrafter"/>
</dbReference>
<dbReference type="PROSITE" id="PS00028">
    <property type="entry name" value="ZINC_FINGER_C2H2_1"/>
    <property type="match status" value="8"/>
</dbReference>
<keyword evidence="5" id="KW-0677">Repeat</keyword>
<reference evidence="15" key="2">
    <citation type="submission" date="2025-09" db="UniProtKB">
        <authorList>
            <consortium name="Ensembl"/>
        </authorList>
    </citation>
    <scope>IDENTIFICATION</scope>
</reference>
<keyword evidence="10" id="KW-0804">Transcription</keyword>
<dbReference type="InterPro" id="IPR013087">
    <property type="entry name" value="Znf_C2H2_type"/>
</dbReference>
<evidence type="ECO:0000256" key="1">
    <source>
        <dbReference type="ARBA" id="ARBA00003767"/>
    </source>
</evidence>
<feature type="domain" description="C2H2-type" evidence="14">
    <location>
        <begin position="494"/>
        <end position="521"/>
    </location>
</feature>
<feature type="domain" description="C2H2-type" evidence="14">
    <location>
        <begin position="354"/>
        <end position="381"/>
    </location>
</feature>
<dbReference type="FunFam" id="3.30.160.60:FF:001158">
    <property type="entry name" value="zinc finger protein 22"/>
    <property type="match status" value="1"/>
</dbReference>
<evidence type="ECO:0000259" key="14">
    <source>
        <dbReference type="PROSITE" id="PS50157"/>
    </source>
</evidence>
<dbReference type="FunFam" id="3.30.160.60:FF:002343">
    <property type="entry name" value="Zinc finger protein 33A"/>
    <property type="match status" value="1"/>
</dbReference>
<feature type="domain" description="C2H2-type" evidence="14">
    <location>
        <begin position="298"/>
        <end position="325"/>
    </location>
</feature>
<keyword evidence="7" id="KW-0862">Zinc</keyword>
<dbReference type="PANTHER" id="PTHR24404">
    <property type="entry name" value="ZINC FINGER PROTEIN"/>
    <property type="match status" value="1"/>
</dbReference>
<feature type="region of interest" description="Disordered" evidence="13">
    <location>
        <begin position="1"/>
        <end position="77"/>
    </location>
</feature>
<evidence type="ECO:0000256" key="5">
    <source>
        <dbReference type="ARBA" id="ARBA00022737"/>
    </source>
</evidence>
<name>A0A8C5Q0J6_9ANUR</name>
<dbReference type="Pfam" id="PF00096">
    <property type="entry name" value="zf-C2H2"/>
    <property type="match status" value="4"/>
</dbReference>
<evidence type="ECO:0000256" key="12">
    <source>
        <dbReference type="PROSITE-ProRule" id="PRU00042"/>
    </source>
</evidence>
<dbReference type="FunFam" id="3.30.160.60:FF:000295">
    <property type="entry name" value="zinc finger protein 19"/>
    <property type="match status" value="1"/>
</dbReference>
<evidence type="ECO:0000256" key="6">
    <source>
        <dbReference type="ARBA" id="ARBA00022771"/>
    </source>
</evidence>
<evidence type="ECO:0000256" key="7">
    <source>
        <dbReference type="ARBA" id="ARBA00022833"/>
    </source>
</evidence>
<keyword evidence="16" id="KW-1185">Reference proteome</keyword>
<protein>
    <recommendedName>
        <fullName evidence="14">C2H2-type domain-containing protein</fullName>
    </recommendedName>
</protein>